<evidence type="ECO:0000256" key="1">
    <source>
        <dbReference type="SAM" id="MobiDB-lite"/>
    </source>
</evidence>
<dbReference type="Pfam" id="PF19650">
    <property type="entry name" value="DUF6153"/>
    <property type="match status" value="1"/>
</dbReference>
<gene>
    <name evidence="2" type="ORF">GCM10010274_28270</name>
</gene>
<proteinExistence type="predicted"/>
<dbReference type="AlphaFoldDB" id="A0A918M456"/>
<evidence type="ECO:0000313" key="2">
    <source>
        <dbReference type="EMBL" id="GGU39158.1"/>
    </source>
</evidence>
<feature type="region of interest" description="Disordered" evidence="1">
    <location>
        <begin position="73"/>
        <end position="132"/>
    </location>
</feature>
<reference evidence="2" key="1">
    <citation type="journal article" date="2014" name="Int. J. Syst. Evol. Microbiol.">
        <title>Complete genome sequence of Corynebacterium casei LMG S-19264T (=DSM 44701T), isolated from a smear-ripened cheese.</title>
        <authorList>
            <consortium name="US DOE Joint Genome Institute (JGI-PGF)"/>
            <person name="Walter F."/>
            <person name="Albersmeier A."/>
            <person name="Kalinowski J."/>
            <person name="Ruckert C."/>
        </authorList>
    </citation>
    <scope>NUCLEOTIDE SEQUENCE</scope>
    <source>
        <strain evidence="2">JCM 4391</strain>
    </source>
</reference>
<dbReference type="EMBL" id="BMTP01000006">
    <property type="protein sequence ID" value="GGU39158.1"/>
    <property type="molecule type" value="Genomic_DNA"/>
</dbReference>
<feature type="compositionally biased region" description="Low complexity" evidence="1">
    <location>
        <begin position="112"/>
        <end position="132"/>
    </location>
</feature>
<keyword evidence="3" id="KW-1185">Reference proteome</keyword>
<sequence length="142" mass="13975">MGAMSTRRHPRSARPPAYRKALLILAVLAGVLAMHGLAPGTAVPAHAGGHAHAGPAAHLRPAAHVTGDACEHVDADRDGAGHARHADSTCAAAGVSGAPAQPTLPAGTVPVADGTAPPARPAGATAPGRAPPDLAQLQLLRI</sequence>
<protein>
    <submittedName>
        <fullName evidence="2">Uncharacterized protein</fullName>
    </submittedName>
</protein>
<comment type="caution">
    <text evidence="2">The sequence shown here is derived from an EMBL/GenBank/DDBJ whole genome shotgun (WGS) entry which is preliminary data.</text>
</comment>
<evidence type="ECO:0000313" key="3">
    <source>
        <dbReference type="Proteomes" id="UP000636661"/>
    </source>
</evidence>
<reference evidence="2" key="2">
    <citation type="submission" date="2020-09" db="EMBL/GenBank/DDBJ databases">
        <authorList>
            <person name="Sun Q."/>
            <person name="Ohkuma M."/>
        </authorList>
    </citation>
    <scope>NUCLEOTIDE SEQUENCE</scope>
    <source>
        <strain evidence="2">JCM 4391</strain>
    </source>
</reference>
<dbReference type="InterPro" id="IPR046151">
    <property type="entry name" value="DUF6153"/>
</dbReference>
<organism evidence="2 3">
    <name type="scientific">Streptomyces lavendofoliae</name>
    <dbReference type="NCBI Taxonomy" id="67314"/>
    <lineage>
        <taxon>Bacteria</taxon>
        <taxon>Bacillati</taxon>
        <taxon>Actinomycetota</taxon>
        <taxon>Actinomycetes</taxon>
        <taxon>Kitasatosporales</taxon>
        <taxon>Streptomycetaceae</taxon>
        <taxon>Streptomyces</taxon>
    </lineage>
</organism>
<name>A0A918M456_9ACTN</name>
<dbReference type="Proteomes" id="UP000636661">
    <property type="component" value="Unassembled WGS sequence"/>
</dbReference>
<accession>A0A918M456</accession>
<feature type="compositionally biased region" description="Basic and acidic residues" evidence="1">
    <location>
        <begin position="73"/>
        <end position="87"/>
    </location>
</feature>